<protein>
    <submittedName>
        <fullName evidence="1">Uncharacterized protein</fullName>
    </submittedName>
</protein>
<gene>
    <name evidence="1" type="ORF">GCM10007028_05790</name>
</gene>
<organism evidence="1 2">
    <name type="scientific">Algibacter mikhailovii</name>
    <dbReference type="NCBI Taxonomy" id="425498"/>
    <lineage>
        <taxon>Bacteria</taxon>
        <taxon>Pseudomonadati</taxon>
        <taxon>Bacteroidota</taxon>
        <taxon>Flavobacteriia</taxon>
        <taxon>Flavobacteriales</taxon>
        <taxon>Flavobacteriaceae</taxon>
        <taxon>Algibacter</taxon>
    </lineage>
</organism>
<dbReference type="RefSeq" id="WP_189359255.1">
    <property type="nucleotide sequence ID" value="NZ_BMWZ01000001.1"/>
</dbReference>
<dbReference type="Proteomes" id="UP000636004">
    <property type="component" value="Unassembled WGS sequence"/>
</dbReference>
<reference evidence="1" key="2">
    <citation type="submission" date="2020-09" db="EMBL/GenBank/DDBJ databases">
        <authorList>
            <person name="Sun Q."/>
            <person name="Kim S."/>
        </authorList>
    </citation>
    <scope>NUCLEOTIDE SEQUENCE</scope>
    <source>
        <strain evidence="1">KCTC 12710</strain>
    </source>
</reference>
<accession>A0A918QSS1</accession>
<proteinExistence type="predicted"/>
<reference evidence="1" key="1">
    <citation type="journal article" date="2014" name="Int. J. Syst. Evol. Microbiol.">
        <title>Complete genome sequence of Corynebacterium casei LMG S-19264T (=DSM 44701T), isolated from a smear-ripened cheese.</title>
        <authorList>
            <consortium name="US DOE Joint Genome Institute (JGI-PGF)"/>
            <person name="Walter F."/>
            <person name="Albersmeier A."/>
            <person name="Kalinowski J."/>
            <person name="Ruckert C."/>
        </authorList>
    </citation>
    <scope>NUCLEOTIDE SEQUENCE</scope>
    <source>
        <strain evidence="1">KCTC 12710</strain>
    </source>
</reference>
<comment type="caution">
    <text evidence="1">The sequence shown here is derived from an EMBL/GenBank/DDBJ whole genome shotgun (WGS) entry which is preliminary data.</text>
</comment>
<evidence type="ECO:0000313" key="1">
    <source>
        <dbReference type="EMBL" id="GGZ71359.1"/>
    </source>
</evidence>
<evidence type="ECO:0000313" key="2">
    <source>
        <dbReference type="Proteomes" id="UP000636004"/>
    </source>
</evidence>
<keyword evidence="2" id="KW-1185">Reference proteome</keyword>
<dbReference type="AlphaFoldDB" id="A0A918QSS1"/>
<sequence length="178" mass="19566">MKKLPYIILGFAVGALLTYYFCPRPEDSEATETAAEKGIEAQEAPALVKPRGVITVKEAIALNDNWTKFRKKAVDSASKKEGRAIDRRSVGWAVKDIRDYLNWAEAESENQGYAMDSIYVYLGVYGKKAPKKKANYTTMFIAPKGHKLTAEASSFPLMSLQVPNIPPLNEGTGSGGYP</sequence>
<dbReference type="EMBL" id="BMWZ01000001">
    <property type="protein sequence ID" value="GGZ71359.1"/>
    <property type="molecule type" value="Genomic_DNA"/>
</dbReference>
<name>A0A918QSS1_9FLAO</name>